<protein>
    <submittedName>
        <fullName evidence="1">Uncharacterized protein</fullName>
    </submittedName>
</protein>
<dbReference type="EMBL" id="JAGSOI010000041">
    <property type="protein sequence ID" value="MCM1987267.1"/>
    <property type="molecule type" value="Genomic_DNA"/>
</dbReference>
<comment type="caution">
    <text evidence="1">The sequence shown here is derived from an EMBL/GenBank/DDBJ whole genome shotgun (WGS) entry which is preliminary data.</text>
</comment>
<dbReference type="Proteomes" id="UP001056766">
    <property type="component" value="Unassembled WGS sequence"/>
</dbReference>
<reference evidence="1" key="2">
    <citation type="submission" date="2021-04" db="EMBL/GenBank/DDBJ databases">
        <authorList>
            <person name="Dong X."/>
        </authorList>
    </citation>
    <scope>NUCLEOTIDE SEQUENCE</scope>
    <source>
        <strain evidence="1">LLY</strain>
    </source>
</reference>
<organism evidence="1 2">
    <name type="scientific">Methanococcoides seepicolus</name>
    <dbReference type="NCBI Taxonomy" id="2828780"/>
    <lineage>
        <taxon>Archaea</taxon>
        <taxon>Methanobacteriati</taxon>
        <taxon>Methanobacteriota</taxon>
        <taxon>Stenosarchaea group</taxon>
        <taxon>Methanomicrobia</taxon>
        <taxon>Methanosarcinales</taxon>
        <taxon>Methanosarcinaceae</taxon>
        <taxon>Methanococcoides</taxon>
    </lineage>
</organism>
<evidence type="ECO:0000313" key="1">
    <source>
        <dbReference type="EMBL" id="MCM1987267.1"/>
    </source>
</evidence>
<keyword evidence="2" id="KW-1185">Reference proteome</keyword>
<name>A0A9E5DBW3_9EURY</name>
<dbReference type="AlphaFoldDB" id="A0A9E5DBW3"/>
<evidence type="ECO:0000313" key="2">
    <source>
        <dbReference type="Proteomes" id="UP001056766"/>
    </source>
</evidence>
<proteinExistence type="predicted"/>
<sequence>MSMGGLAQNAYKAIWIKRVVTASANGYTTKLVTGSFGSCTRLVMRLE</sequence>
<reference evidence="1" key="1">
    <citation type="journal article" date="2021" name="mSystems">
        <title>Bacteria and Archaea Synergistically Convert Glycine Betaine to Biogenic Methane in the Formosa Cold Seep of the South China Sea.</title>
        <authorList>
            <person name="Li L."/>
            <person name="Zhang W."/>
            <person name="Zhang S."/>
            <person name="Song L."/>
            <person name="Sun Q."/>
            <person name="Zhang H."/>
            <person name="Xiang H."/>
            <person name="Dong X."/>
        </authorList>
    </citation>
    <scope>NUCLEOTIDE SEQUENCE</scope>
    <source>
        <strain evidence="1">LLY</strain>
    </source>
</reference>
<accession>A0A9E5DBW3</accession>
<gene>
    <name evidence="1" type="ORF">KDK67_09780</name>
</gene>